<name>A0A151RPE4_CAJCA</name>
<evidence type="ECO:0000313" key="2">
    <source>
        <dbReference type="Proteomes" id="UP000075243"/>
    </source>
</evidence>
<dbReference type="PANTHER" id="PTHR11439">
    <property type="entry name" value="GAG-POL-RELATED RETROTRANSPOSON"/>
    <property type="match status" value="1"/>
</dbReference>
<dbReference type="Proteomes" id="UP000075243">
    <property type="component" value="Unassembled WGS sequence"/>
</dbReference>
<dbReference type="AlphaFoldDB" id="A0A151RPE4"/>
<accession>A0A151RPE4</accession>
<dbReference type="CDD" id="cd09272">
    <property type="entry name" value="RNase_HI_RT_Ty1"/>
    <property type="match status" value="1"/>
</dbReference>
<reference evidence="1" key="1">
    <citation type="journal article" date="2012" name="Nat. Biotechnol.">
        <title>Draft genome sequence of pigeonpea (Cajanus cajan), an orphan legume crop of resource-poor farmers.</title>
        <authorList>
            <person name="Varshney R.K."/>
            <person name="Chen W."/>
            <person name="Li Y."/>
            <person name="Bharti A.K."/>
            <person name="Saxena R.K."/>
            <person name="Schlueter J.A."/>
            <person name="Donoghue M.T."/>
            <person name="Azam S."/>
            <person name="Fan G."/>
            <person name="Whaley A.M."/>
            <person name="Farmer A.D."/>
            <person name="Sheridan J."/>
            <person name="Iwata A."/>
            <person name="Tuteja R."/>
            <person name="Penmetsa R.V."/>
            <person name="Wu W."/>
            <person name="Upadhyaya H.D."/>
            <person name="Yang S.P."/>
            <person name="Shah T."/>
            <person name="Saxena K.B."/>
            <person name="Michael T."/>
            <person name="McCombie W.R."/>
            <person name="Yang B."/>
            <person name="Zhang G."/>
            <person name="Yang H."/>
            <person name="Wang J."/>
            <person name="Spillane C."/>
            <person name="Cook D.R."/>
            <person name="May G.D."/>
            <person name="Xu X."/>
            <person name="Jackson S.A."/>
        </authorList>
    </citation>
    <scope>NUCLEOTIDE SEQUENCE [LARGE SCALE GENOMIC DNA]</scope>
</reference>
<organism evidence="1 2">
    <name type="scientific">Cajanus cajan</name>
    <name type="common">Pigeon pea</name>
    <name type="synonym">Cajanus indicus</name>
    <dbReference type="NCBI Taxonomy" id="3821"/>
    <lineage>
        <taxon>Eukaryota</taxon>
        <taxon>Viridiplantae</taxon>
        <taxon>Streptophyta</taxon>
        <taxon>Embryophyta</taxon>
        <taxon>Tracheophyta</taxon>
        <taxon>Spermatophyta</taxon>
        <taxon>Magnoliopsida</taxon>
        <taxon>eudicotyledons</taxon>
        <taxon>Gunneridae</taxon>
        <taxon>Pentapetalae</taxon>
        <taxon>rosids</taxon>
        <taxon>fabids</taxon>
        <taxon>Fabales</taxon>
        <taxon>Fabaceae</taxon>
        <taxon>Papilionoideae</taxon>
        <taxon>50 kb inversion clade</taxon>
        <taxon>NPAAA clade</taxon>
        <taxon>indigoferoid/millettioid clade</taxon>
        <taxon>Phaseoleae</taxon>
        <taxon>Cajanus</taxon>
    </lineage>
</organism>
<sequence length="198" mass="22615">MDPNTILTIEAGDLLPDPSLYRRLIGRLLYLTISRLDITYIVHKLSQFMQSPRSTHLKAIHHLLQYLKGTPGKDILFPSDSKLKQNTVSKSSTEAEYRSIFAASSELIWLQRLLTHFEVHISSAMLLCDNKSAISLATNPGLHKRSKHIDIDHLYIRELVEEGCIKLIHVKAEIKLLICLQKHYHNHSSKDSTASWLL</sequence>
<keyword evidence="2" id="KW-1185">Reference proteome</keyword>
<dbReference type="Gramene" id="C.cajan_35726.t">
    <property type="protein sequence ID" value="C.cajan_35726.t"/>
    <property type="gene ID" value="C.cajan_35726"/>
</dbReference>
<proteinExistence type="predicted"/>
<dbReference type="OMA" id="HENAKHI"/>
<dbReference type="PANTHER" id="PTHR11439:SF470">
    <property type="entry name" value="CYSTEINE-RICH RLK (RECEPTOR-LIKE PROTEIN KINASE) 8"/>
    <property type="match status" value="1"/>
</dbReference>
<protein>
    <submittedName>
        <fullName evidence="1">Retrovirus-related Pol polyprotein from transposon TNT 1-94</fullName>
    </submittedName>
</protein>
<dbReference type="EMBL" id="KQ483627">
    <property type="protein sequence ID" value="KYP44400.1"/>
    <property type="molecule type" value="Genomic_DNA"/>
</dbReference>
<dbReference type="InterPro" id="IPR043502">
    <property type="entry name" value="DNA/RNA_pol_sf"/>
</dbReference>
<evidence type="ECO:0000313" key="1">
    <source>
        <dbReference type="EMBL" id="KYP44400.1"/>
    </source>
</evidence>
<dbReference type="SUPFAM" id="SSF56672">
    <property type="entry name" value="DNA/RNA polymerases"/>
    <property type="match status" value="1"/>
</dbReference>
<gene>
    <name evidence="1" type="ORF">KK1_034087</name>
</gene>